<dbReference type="Proteomes" id="UP000266172">
    <property type="component" value="Unassembled WGS sequence"/>
</dbReference>
<dbReference type="RefSeq" id="WP_118097711.1">
    <property type="nucleotide sequence ID" value="NZ_CAKMUY010000006.1"/>
</dbReference>
<feature type="transmembrane region" description="Helical" evidence="5">
    <location>
        <begin position="57"/>
        <end position="77"/>
    </location>
</feature>
<organism evidence="7 8">
    <name type="scientific">Roseburia hominis</name>
    <dbReference type="NCBI Taxonomy" id="301301"/>
    <lineage>
        <taxon>Bacteria</taxon>
        <taxon>Bacillati</taxon>
        <taxon>Bacillota</taxon>
        <taxon>Clostridia</taxon>
        <taxon>Lachnospirales</taxon>
        <taxon>Lachnospiraceae</taxon>
        <taxon>Roseburia</taxon>
    </lineage>
</organism>
<dbReference type="GO" id="GO:0016020">
    <property type="term" value="C:membrane"/>
    <property type="evidence" value="ECO:0007669"/>
    <property type="project" value="UniProtKB-SubCell"/>
</dbReference>
<keyword evidence="3 5" id="KW-1133">Transmembrane helix</keyword>
<evidence type="ECO:0000259" key="6">
    <source>
        <dbReference type="Pfam" id="PF13515"/>
    </source>
</evidence>
<evidence type="ECO:0000313" key="8">
    <source>
        <dbReference type="Proteomes" id="UP000266172"/>
    </source>
</evidence>
<evidence type="ECO:0000256" key="1">
    <source>
        <dbReference type="ARBA" id="ARBA00004141"/>
    </source>
</evidence>
<dbReference type="AlphaFoldDB" id="A0A395VAL5"/>
<gene>
    <name evidence="7" type="ORF">DWX93_10950</name>
</gene>
<dbReference type="InterPro" id="IPR023214">
    <property type="entry name" value="HAD_sf"/>
</dbReference>
<evidence type="ECO:0000256" key="5">
    <source>
        <dbReference type="SAM" id="Phobius"/>
    </source>
</evidence>
<dbReference type="EMBL" id="QRVL01000009">
    <property type="protein sequence ID" value="RGS39530.1"/>
    <property type="molecule type" value="Genomic_DNA"/>
</dbReference>
<accession>A0A395VAL5</accession>
<evidence type="ECO:0000256" key="3">
    <source>
        <dbReference type="ARBA" id="ARBA00022989"/>
    </source>
</evidence>
<dbReference type="Gene3D" id="3.40.50.1000">
    <property type="entry name" value="HAD superfamily/HAD-like"/>
    <property type="match status" value="1"/>
</dbReference>
<evidence type="ECO:0000313" key="7">
    <source>
        <dbReference type="EMBL" id="RGS39530.1"/>
    </source>
</evidence>
<sequence length="435" mass="49538">MKKSMPRIGMRIIKTSIAAFLILLIFTAVGAKRSPFYVLITTIICIQPDIANTKDTAFNRAIGTLIGAVTGAVAMLLEMPLKGLPGGELWWDLLNAVMICITIYLTVLLGKQYIAFMACVAYLSVAVIAHDGVSPYEFLFYRVVDTFLGVGIGSLVGSFHTHGKKRNDVLFVAELDDELRSAHRQISEFNKTALNHMIDEGALFTMITRQTPASLIAEVEHLKLRLPVIALDGAVLYDIYQNRYLHACLMEHDMGIRIRQLLTEQNRAFFTNVIVDDVWVIYYNDLVDEDQKGYLKKLRTSPYRNYMKRAPHDEDHILYFSVLDTHNRLIMLEKQLEEMGFAGKLKFLLEDHVFGEKSLLKILSIEASPRNMLDRLMKMLHVHHSIVYGDKDSETCCDVAVADSDFNRIVQNIRADYTGRKRKTRVSKKLEDIRN</sequence>
<keyword evidence="4 5" id="KW-0472">Membrane</keyword>
<dbReference type="Gene3D" id="3.30.1240.10">
    <property type="match status" value="1"/>
</dbReference>
<dbReference type="InterPro" id="IPR036412">
    <property type="entry name" value="HAD-like_sf"/>
</dbReference>
<dbReference type="Pfam" id="PF13515">
    <property type="entry name" value="FUSC_2"/>
    <property type="match status" value="1"/>
</dbReference>
<dbReference type="Pfam" id="PF08282">
    <property type="entry name" value="Hydrolase_3"/>
    <property type="match status" value="1"/>
</dbReference>
<evidence type="ECO:0000256" key="4">
    <source>
        <dbReference type="ARBA" id="ARBA00023136"/>
    </source>
</evidence>
<evidence type="ECO:0000256" key="2">
    <source>
        <dbReference type="ARBA" id="ARBA00022692"/>
    </source>
</evidence>
<feature type="domain" description="Integral membrane bound transporter" evidence="6">
    <location>
        <begin position="29"/>
        <end position="155"/>
    </location>
</feature>
<reference evidence="7 8" key="1">
    <citation type="submission" date="2018-08" db="EMBL/GenBank/DDBJ databases">
        <title>A genome reference for cultivated species of the human gut microbiota.</title>
        <authorList>
            <person name="Zou Y."/>
            <person name="Xue W."/>
            <person name="Luo G."/>
        </authorList>
    </citation>
    <scope>NUCLEOTIDE SEQUENCE [LARGE SCALE GENOMIC DNA]</scope>
    <source>
        <strain evidence="7 8">AF22-12AC</strain>
    </source>
</reference>
<proteinExistence type="predicted"/>
<feature type="transmembrane region" description="Helical" evidence="5">
    <location>
        <begin position="113"/>
        <end position="132"/>
    </location>
</feature>
<keyword evidence="2 5" id="KW-0812">Transmembrane</keyword>
<feature type="transmembrane region" description="Helical" evidence="5">
    <location>
        <begin position="139"/>
        <end position="159"/>
    </location>
</feature>
<comment type="caution">
    <text evidence="7">The sequence shown here is derived from an EMBL/GenBank/DDBJ whole genome shotgun (WGS) entry which is preliminary data.</text>
</comment>
<feature type="transmembrane region" description="Helical" evidence="5">
    <location>
        <begin position="89"/>
        <end position="107"/>
    </location>
</feature>
<dbReference type="SUPFAM" id="SSF56784">
    <property type="entry name" value="HAD-like"/>
    <property type="match status" value="1"/>
</dbReference>
<comment type="subcellular location">
    <subcellularLocation>
        <location evidence="1">Membrane</location>
        <topology evidence="1">Multi-pass membrane protein</topology>
    </subcellularLocation>
</comment>
<protein>
    <submittedName>
        <fullName evidence="7">FUSC family protein</fullName>
    </submittedName>
</protein>
<name>A0A395VAL5_9FIRM</name>
<dbReference type="InterPro" id="IPR049453">
    <property type="entry name" value="Memb_transporter_dom"/>
</dbReference>